<dbReference type="InterPro" id="IPR025267">
    <property type="entry name" value="ORF017-like"/>
</dbReference>
<dbReference type="Pfam" id="PF13252">
    <property type="entry name" value="Phage_capsid_3"/>
    <property type="match status" value="1"/>
</dbReference>
<accession>X0RZL0</accession>
<dbReference type="EMBL" id="BARS01001624">
    <property type="protein sequence ID" value="GAF74259.1"/>
    <property type="molecule type" value="Genomic_DNA"/>
</dbReference>
<comment type="caution">
    <text evidence="1">The sequence shown here is derived from an EMBL/GenBank/DDBJ whole genome shotgun (WGS) entry which is preliminary data.</text>
</comment>
<organism evidence="1">
    <name type="scientific">marine sediment metagenome</name>
    <dbReference type="NCBI Taxonomy" id="412755"/>
    <lineage>
        <taxon>unclassified sequences</taxon>
        <taxon>metagenomes</taxon>
        <taxon>ecological metagenomes</taxon>
    </lineage>
</organism>
<dbReference type="AlphaFoldDB" id="X0RZL0"/>
<dbReference type="NCBIfam" id="TIGR04387">
    <property type="entry name" value="capsid_maj_N4"/>
    <property type="match status" value="1"/>
</dbReference>
<gene>
    <name evidence="1" type="ORF">S01H1_03079</name>
</gene>
<proteinExistence type="predicted"/>
<protein>
    <submittedName>
        <fullName evidence="1">Uncharacterized protein</fullName>
    </submittedName>
</protein>
<name>X0RZL0_9ZZZZ</name>
<reference evidence="1" key="1">
    <citation type="journal article" date="2014" name="Front. Microbiol.">
        <title>High frequency of phylogenetically diverse reductive dehalogenase-homologous genes in deep subseafloor sedimentary metagenomes.</title>
        <authorList>
            <person name="Kawai M."/>
            <person name="Futagami T."/>
            <person name="Toyoda A."/>
            <person name="Takaki Y."/>
            <person name="Nishi S."/>
            <person name="Hori S."/>
            <person name="Arai W."/>
            <person name="Tsubouchi T."/>
            <person name="Morono Y."/>
            <person name="Uchiyama I."/>
            <person name="Ito T."/>
            <person name="Fujiyama A."/>
            <person name="Inagaki F."/>
            <person name="Takami H."/>
        </authorList>
    </citation>
    <scope>NUCLEOTIDE SEQUENCE</scope>
    <source>
        <strain evidence="1">Expedition CK06-06</strain>
    </source>
</reference>
<evidence type="ECO:0000313" key="1">
    <source>
        <dbReference type="EMBL" id="GAF74259.1"/>
    </source>
</evidence>
<sequence length="163" mass="17765">MVNGEEKYAMFIHPFQHYQLRSNTSTGQYLDIQKAAMQGGQIAKNPLYTGAIGEYNGVVLHESNRVVRTWASPTRDQLHTDLGTTQANVTRAVLCGCEALTMTLGNNQSSESPVWYEELFDYGNKLGVAAGLIFGTKKSQYTVSGTAEDFGTVVASTFSPDPS</sequence>